<comment type="caution">
    <text evidence="4">The sequence shown here is derived from an EMBL/GenBank/DDBJ whole genome shotgun (WGS) entry which is preliminary data.</text>
</comment>
<dbReference type="PRINTS" id="PR00038">
    <property type="entry name" value="HTHLUXR"/>
</dbReference>
<evidence type="ECO:0000259" key="3">
    <source>
        <dbReference type="PROSITE" id="PS50043"/>
    </source>
</evidence>
<dbReference type="InterPro" id="IPR041664">
    <property type="entry name" value="AAA_16"/>
</dbReference>
<keyword evidence="2" id="KW-0067">ATP-binding</keyword>
<dbReference type="PANTHER" id="PTHR16305">
    <property type="entry name" value="TESTICULAR SOLUBLE ADENYLYL CYCLASE"/>
    <property type="match status" value="1"/>
</dbReference>
<dbReference type="InterPro" id="IPR016032">
    <property type="entry name" value="Sig_transdc_resp-reg_C-effctor"/>
</dbReference>
<dbReference type="Pfam" id="PF00196">
    <property type="entry name" value="GerE"/>
    <property type="match status" value="1"/>
</dbReference>
<dbReference type="GO" id="GO:0006355">
    <property type="term" value="P:regulation of DNA-templated transcription"/>
    <property type="evidence" value="ECO:0007669"/>
    <property type="project" value="InterPro"/>
</dbReference>
<dbReference type="GO" id="GO:0005737">
    <property type="term" value="C:cytoplasm"/>
    <property type="evidence" value="ECO:0007669"/>
    <property type="project" value="TreeGrafter"/>
</dbReference>
<dbReference type="Proteomes" id="UP000642070">
    <property type="component" value="Unassembled WGS sequence"/>
</dbReference>
<dbReference type="Pfam" id="PF13191">
    <property type="entry name" value="AAA_16"/>
    <property type="match status" value="1"/>
</dbReference>
<evidence type="ECO:0000313" key="5">
    <source>
        <dbReference type="Proteomes" id="UP000642070"/>
    </source>
</evidence>
<accession>A0A917T528</accession>
<dbReference type="InterPro" id="IPR027417">
    <property type="entry name" value="P-loop_NTPase"/>
</dbReference>
<dbReference type="AlphaFoldDB" id="A0A917T528"/>
<dbReference type="Gene3D" id="1.10.10.10">
    <property type="entry name" value="Winged helix-like DNA-binding domain superfamily/Winged helix DNA-binding domain"/>
    <property type="match status" value="1"/>
</dbReference>
<dbReference type="Pfam" id="PF13424">
    <property type="entry name" value="TPR_12"/>
    <property type="match status" value="1"/>
</dbReference>
<evidence type="ECO:0000256" key="2">
    <source>
        <dbReference type="ARBA" id="ARBA00022840"/>
    </source>
</evidence>
<dbReference type="PROSITE" id="PS00622">
    <property type="entry name" value="HTH_LUXR_1"/>
    <property type="match status" value="1"/>
</dbReference>
<protein>
    <submittedName>
        <fullName evidence="4">Transcriptional regulator</fullName>
    </submittedName>
</protein>
<dbReference type="CDD" id="cd06170">
    <property type="entry name" value="LuxR_C_like"/>
    <property type="match status" value="1"/>
</dbReference>
<evidence type="ECO:0000256" key="1">
    <source>
        <dbReference type="ARBA" id="ARBA00022741"/>
    </source>
</evidence>
<dbReference type="SMART" id="SM00421">
    <property type="entry name" value="HTH_LUXR"/>
    <property type="match status" value="1"/>
</dbReference>
<gene>
    <name evidence="4" type="ORF">GCM10007977_008430</name>
</gene>
<dbReference type="SUPFAM" id="SSF52540">
    <property type="entry name" value="P-loop containing nucleoside triphosphate hydrolases"/>
    <property type="match status" value="1"/>
</dbReference>
<dbReference type="InterPro" id="IPR000792">
    <property type="entry name" value="Tscrpt_reg_LuxR_C"/>
</dbReference>
<dbReference type="GO" id="GO:0004016">
    <property type="term" value="F:adenylate cyclase activity"/>
    <property type="evidence" value="ECO:0007669"/>
    <property type="project" value="TreeGrafter"/>
</dbReference>
<dbReference type="GO" id="GO:0003677">
    <property type="term" value="F:DNA binding"/>
    <property type="evidence" value="ECO:0007669"/>
    <property type="project" value="InterPro"/>
</dbReference>
<keyword evidence="5" id="KW-1185">Reference proteome</keyword>
<dbReference type="RefSeq" id="WP_190248321.1">
    <property type="nucleotide sequence ID" value="NZ_BMPI01000003.1"/>
</dbReference>
<dbReference type="GO" id="GO:0005524">
    <property type="term" value="F:ATP binding"/>
    <property type="evidence" value="ECO:0007669"/>
    <property type="project" value="UniProtKB-KW"/>
</dbReference>
<proteinExistence type="predicted"/>
<dbReference type="EMBL" id="BMPI01000003">
    <property type="protein sequence ID" value="GGM09632.1"/>
    <property type="molecule type" value="Genomic_DNA"/>
</dbReference>
<keyword evidence="1" id="KW-0547">Nucleotide-binding</keyword>
<evidence type="ECO:0000313" key="4">
    <source>
        <dbReference type="EMBL" id="GGM09632.1"/>
    </source>
</evidence>
<name>A0A917T528_9ACTN</name>
<dbReference type="PANTHER" id="PTHR16305:SF35">
    <property type="entry name" value="TRANSCRIPTIONAL ACTIVATOR DOMAIN"/>
    <property type="match status" value="1"/>
</dbReference>
<dbReference type="SUPFAM" id="SSF46894">
    <property type="entry name" value="C-terminal effector domain of the bipartite response regulators"/>
    <property type="match status" value="1"/>
</dbReference>
<dbReference type="InterPro" id="IPR036388">
    <property type="entry name" value="WH-like_DNA-bd_sf"/>
</dbReference>
<dbReference type="PROSITE" id="PS50043">
    <property type="entry name" value="HTH_LUXR_2"/>
    <property type="match status" value="1"/>
</dbReference>
<organism evidence="4 5">
    <name type="scientific">Dactylosporangium sucinum</name>
    <dbReference type="NCBI Taxonomy" id="1424081"/>
    <lineage>
        <taxon>Bacteria</taxon>
        <taxon>Bacillati</taxon>
        <taxon>Actinomycetota</taxon>
        <taxon>Actinomycetes</taxon>
        <taxon>Micromonosporales</taxon>
        <taxon>Micromonosporaceae</taxon>
        <taxon>Dactylosporangium</taxon>
    </lineage>
</organism>
<feature type="domain" description="HTH luxR-type" evidence="3">
    <location>
        <begin position="837"/>
        <end position="902"/>
    </location>
</feature>
<sequence length="910" mass="94669">MPKHSLRGRDRELALVRALLRAAADGHGGALALTGPPGSGRSSLLASAVLPGTTRLTVTGCPAEASLPGAAVHRLLACVEDGPAVLAELRRRAVAGPLVCCVDDMQWLDRASLAALAYAARRLGGDPIALVLAGDDDADDGLDGVDRVPLDPLDTTTAQRVLRDLVPDGLQGDVAGVLVEAARGNPAALVALAGGLTAPQRRGEAEPPVELPADSPLRVSHRRCLAALPPATRAALLLLAADESVLPERPVPVTRCVAAVEASGLTVDALQPAERAGLVRVDAGAVRFPRPLFGAVVYAEATLAERRAAHRTLTFSSPAREVWDAETVLRETLHVAALADGPDGKLAAELADAAPPEHALAARALRRAAELAADPADADRYRVAAAGHAWRAGFPHRARLLLRPGPAGLPAPAWPTAAPAPAPPVVVSAERELLLAEIELRAGVVADAYQMIRTSAEHTDAAVAPGTVMLAAEVLCASGERARFAAVLRGVAPHHEPCVAELLNRHFDGLSAMFGGNLAGAVPPLRKVLTLAGRMRDPAVLVRAAVAGLLIGDDAQAHRLAHRAAGLARDAGELATVPQALEIAASADLALGGFEAAVSTGLEGLRLARTTGQENLADNHLGLLAVLAAMVGDRAGCVARVHASRARSGVDVDSPSWALGAWALSLLDVADGRHQAALTRLTRTEVGRGSLVVQAAGVPTLVEAAAGIGRPDLAAHALRIFEAWTACTANPTWLALSARCRALLAPPDEAESHYVEALRLHVLGDSDFARARTELLFGQWLRRARRPAAAREHLERALETFEQFGAGPWAERAGAELRAAGAPVLRAAGSPVAKGPPSRADAVLTAQQRRIAGLVADGATNREVAAALYLSPRTVDHHLRNIFVRLGVRSRTELAKICRTGDCTDAAPHR</sequence>
<reference evidence="4" key="2">
    <citation type="submission" date="2020-09" db="EMBL/GenBank/DDBJ databases">
        <authorList>
            <person name="Sun Q."/>
            <person name="Ohkuma M."/>
        </authorList>
    </citation>
    <scope>NUCLEOTIDE SEQUENCE</scope>
    <source>
        <strain evidence="4">JCM 19831</strain>
    </source>
</reference>
<reference evidence="4" key="1">
    <citation type="journal article" date="2014" name="Int. J. Syst. Evol. Microbiol.">
        <title>Complete genome sequence of Corynebacterium casei LMG S-19264T (=DSM 44701T), isolated from a smear-ripened cheese.</title>
        <authorList>
            <consortium name="US DOE Joint Genome Institute (JGI-PGF)"/>
            <person name="Walter F."/>
            <person name="Albersmeier A."/>
            <person name="Kalinowski J."/>
            <person name="Ruckert C."/>
        </authorList>
    </citation>
    <scope>NUCLEOTIDE SEQUENCE</scope>
    <source>
        <strain evidence="4">JCM 19831</strain>
    </source>
</reference>